<sequence length="46" mass="4813">MRAAQRIDPAGPLSCESLSGSVFNKTLIGAPAPLWTAFSEKPADLP</sequence>
<proteinExistence type="predicted"/>
<dbReference type="AlphaFoldDB" id="A7VRH3"/>
<evidence type="ECO:0000313" key="2">
    <source>
        <dbReference type="Proteomes" id="UP000003490"/>
    </source>
</evidence>
<dbReference type="EMBL" id="ABCB02000016">
    <property type="protein sequence ID" value="EDO62295.1"/>
    <property type="molecule type" value="Genomic_DNA"/>
</dbReference>
<reference evidence="1 2" key="2">
    <citation type="submission" date="2007-08" db="EMBL/GenBank/DDBJ databases">
        <authorList>
            <person name="Fulton L."/>
            <person name="Clifton S."/>
            <person name="Fulton B."/>
            <person name="Xu J."/>
            <person name="Minx P."/>
            <person name="Pepin K.H."/>
            <person name="Johnson M."/>
            <person name="Thiruvilangam P."/>
            <person name="Bhonagiri V."/>
            <person name="Nash W.E."/>
            <person name="Wang C."/>
            <person name="Mardis E.R."/>
            <person name="Wilson R.K."/>
        </authorList>
    </citation>
    <scope>NUCLEOTIDE SEQUENCE [LARGE SCALE GENOMIC DNA]</scope>
    <source>
        <strain evidence="1 2">DSM 753</strain>
    </source>
</reference>
<dbReference type="HOGENOM" id="CLU_3182078_0_0_9"/>
<evidence type="ECO:0000313" key="1">
    <source>
        <dbReference type="EMBL" id="EDO62295.1"/>
    </source>
</evidence>
<protein>
    <submittedName>
        <fullName evidence="1">Uncharacterized protein</fullName>
    </submittedName>
</protein>
<dbReference type="Proteomes" id="UP000003490">
    <property type="component" value="Unassembled WGS sequence"/>
</dbReference>
<gene>
    <name evidence="1" type="ORF">CLOLEP_01156</name>
</gene>
<accession>A7VRH3</accession>
<name>A7VRH3_9FIRM</name>
<organism evidence="1 2">
    <name type="scientific">[Clostridium] leptum DSM 753</name>
    <dbReference type="NCBI Taxonomy" id="428125"/>
    <lineage>
        <taxon>Bacteria</taxon>
        <taxon>Bacillati</taxon>
        <taxon>Bacillota</taxon>
        <taxon>Clostridia</taxon>
        <taxon>Eubacteriales</taxon>
        <taxon>Oscillospiraceae</taxon>
        <taxon>Oscillospiraceae incertae sedis</taxon>
    </lineage>
</organism>
<reference evidence="1 2" key="1">
    <citation type="submission" date="2007-08" db="EMBL/GenBank/DDBJ databases">
        <title>Draft genome sequence of Clostridium leptum (DSM 753).</title>
        <authorList>
            <person name="Sudarsanam P."/>
            <person name="Ley R."/>
            <person name="Guruge J."/>
            <person name="Turnbaugh P.J."/>
            <person name="Mahowald M."/>
            <person name="Liep D."/>
            <person name="Gordon J."/>
        </authorList>
    </citation>
    <scope>NUCLEOTIDE SEQUENCE [LARGE SCALE GENOMIC DNA]</scope>
    <source>
        <strain evidence="1 2">DSM 753</strain>
    </source>
</reference>
<comment type="caution">
    <text evidence="1">The sequence shown here is derived from an EMBL/GenBank/DDBJ whole genome shotgun (WGS) entry which is preliminary data.</text>
</comment>